<evidence type="ECO:0000313" key="1">
    <source>
        <dbReference type="EMBL" id="MDY7230188.1"/>
    </source>
</evidence>
<gene>
    <name evidence="1" type="ORF">SYV04_27580</name>
</gene>
<proteinExistence type="predicted"/>
<keyword evidence="2" id="KW-1185">Reference proteome</keyword>
<sequence>MALGMTAAAVRNRNALMGLFAASCGLGLLLPGVSLAAAPGARTSAMTELEEALIVTPDLEPADTRQPVLGYLRLTEEGWQLDMLPGAVRRTGPFPVLTTTADSAVEDATSTSVSPYLPLLRVDF</sequence>
<reference evidence="1 2" key="1">
    <citation type="submission" date="2023-12" db="EMBL/GenBank/DDBJ databases">
        <title>the genome sequence of Hyalangium sp. s54d21.</title>
        <authorList>
            <person name="Zhang X."/>
        </authorList>
    </citation>
    <scope>NUCLEOTIDE SEQUENCE [LARGE SCALE GENOMIC DNA]</scope>
    <source>
        <strain evidence="2">s54d21</strain>
    </source>
</reference>
<name>A0ABU5HBI3_9BACT</name>
<comment type="caution">
    <text evidence="1">The sequence shown here is derived from an EMBL/GenBank/DDBJ whole genome shotgun (WGS) entry which is preliminary data.</text>
</comment>
<dbReference type="Proteomes" id="UP001291309">
    <property type="component" value="Unassembled WGS sequence"/>
</dbReference>
<accession>A0ABU5HBI3</accession>
<evidence type="ECO:0000313" key="2">
    <source>
        <dbReference type="Proteomes" id="UP001291309"/>
    </source>
</evidence>
<protein>
    <submittedName>
        <fullName evidence="1">Uncharacterized protein</fullName>
    </submittedName>
</protein>
<organism evidence="1 2">
    <name type="scientific">Hyalangium rubrum</name>
    <dbReference type="NCBI Taxonomy" id="3103134"/>
    <lineage>
        <taxon>Bacteria</taxon>
        <taxon>Pseudomonadati</taxon>
        <taxon>Myxococcota</taxon>
        <taxon>Myxococcia</taxon>
        <taxon>Myxococcales</taxon>
        <taxon>Cystobacterineae</taxon>
        <taxon>Archangiaceae</taxon>
        <taxon>Hyalangium</taxon>
    </lineage>
</organism>
<dbReference type="EMBL" id="JAXIVS010000010">
    <property type="protein sequence ID" value="MDY7230188.1"/>
    <property type="molecule type" value="Genomic_DNA"/>
</dbReference>
<dbReference type="RefSeq" id="WP_321548910.1">
    <property type="nucleotide sequence ID" value="NZ_JAXIVS010000010.1"/>
</dbReference>